<dbReference type="Proteomes" id="UP000676565">
    <property type="component" value="Unassembled WGS sequence"/>
</dbReference>
<dbReference type="PANTHER" id="PTHR30093:SF2">
    <property type="entry name" value="TYPE II SECRETION SYSTEM PROTEIN H"/>
    <property type="match status" value="1"/>
</dbReference>
<evidence type="ECO:0000256" key="1">
    <source>
        <dbReference type="SAM" id="Phobius"/>
    </source>
</evidence>
<dbReference type="InterPro" id="IPR011453">
    <property type="entry name" value="DUF1559"/>
</dbReference>
<dbReference type="RefSeq" id="WP_210655784.1">
    <property type="nucleotide sequence ID" value="NZ_JAGKQQ010000001.1"/>
</dbReference>
<gene>
    <name evidence="3" type="ORF">J8F10_17515</name>
</gene>
<evidence type="ECO:0000313" key="3">
    <source>
        <dbReference type="EMBL" id="MBP3957069.1"/>
    </source>
</evidence>
<dbReference type="PANTHER" id="PTHR30093">
    <property type="entry name" value="GENERAL SECRETION PATHWAY PROTEIN G"/>
    <property type="match status" value="1"/>
</dbReference>
<keyword evidence="1" id="KW-0812">Transmembrane</keyword>
<dbReference type="Pfam" id="PF07596">
    <property type="entry name" value="SBP_bac_10"/>
    <property type="match status" value="1"/>
</dbReference>
<keyword evidence="1" id="KW-1133">Transmembrane helix</keyword>
<dbReference type="Gene3D" id="3.30.700.10">
    <property type="entry name" value="Glycoprotein, Type 4 Pilin"/>
    <property type="match status" value="1"/>
</dbReference>
<protein>
    <submittedName>
        <fullName evidence="3">DUF1559 domain-containing protein</fullName>
    </submittedName>
</protein>
<reference evidence="3 4" key="1">
    <citation type="submission" date="2021-04" db="EMBL/GenBank/DDBJ databases">
        <authorList>
            <person name="Ivanova A."/>
        </authorList>
    </citation>
    <scope>NUCLEOTIDE SEQUENCE [LARGE SCALE GENOMIC DNA]</scope>
    <source>
        <strain evidence="3 4">G18</strain>
    </source>
</reference>
<dbReference type="Pfam" id="PF07963">
    <property type="entry name" value="N_methyl"/>
    <property type="match status" value="1"/>
</dbReference>
<evidence type="ECO:0000313" key="4">
    <source>
        <dbReference type="Proteomes" id="UP000676565"/>
    </source>
</evidence>
<comment type="caution">
    <text evidence="3">The sequence shown here is derived from an EMBL/GenBank/DDBJ whole genome shotgun (WGS) entry which is preliminary data.</text>
</comment>
<sequence>MPRRQNCGFTLIEILVVIAIIGILIGLLIPAVQKVRAAAIRMQSLNKMKQVVLATHNYTSANAEALPGYGSPVPLVVSKSPFELLLPYLEAQNTLTKSGSSPIPFVVAYRSPADPSLLTAPTEQTDEIYGNISYAANYQVLRAGTRLPAGCPDGSSNTIAYGERYAQCGSVASEWATPWFPCLDSQGNVIPCASPPLRRAAFADPLVADIKPIIGPNGTNPSIAGLTFQTAPPLDQCDYRALQTPHASGMIIGMLDGSARTVSPTILPSIFWGAVTPNGGEVLGDW</sequence>
<proteinExistence type="predicted"/>
<accession>A0ABS5BTL7</accession>
<feature type="transmembrane region" description="Helical" evidence="1">
    <location>
        <begin position="12"/>
        <end position="32"/>
    </location>
</feature>
<keyword evidence="1" id="KW-0472">Membrane</keyword>
<dbReference type="EMBL" id="JAGKQQ010000001">
    <property type="protein sequence ID" value="MBP3957069.1"/>
    <property type="molecule type" value="Genomic_DNA"/>
</dbReference>
<keyword evidence="4" id="KW-1185">Reference proteome</keyword>
<organism evidence="3 4">
    <name type="scientific">Gemmata palustris</name>
    <dbReference type="NCBI Taxonomy" id="2822762"/>
    <lineage>
        <taxon>Bacteria</taxon>
        <taxon>Pseudomonadati</taxon>
        <taxon>Planctomycetota</taxon>
        <taxon>Planctomycetia</taxon>
        <taxon>Gemmatales</taxon>
        <taxon>Gemmataceae</taxon>
        <taxon>Gemmata</taxon>
    </lineage>
</organism>
<evidence type="ECO:0000259" key="2">
    <source>
        <dbReference type="Pfam" id="PF07596"/>
    </source>
</evidence>
<dbReference type="InterPro" id="IPR045584">
    <property type="entry name" value="Pilin-like"/>
</dbReference>
<feature type="domain" description="DUF1559" evidence="2">
    <location>
        <begin position="33"/>
        <end position="95"/>
    </location>
</feature>
<dbReference type="SUPFAM" id="SSF54523">
    <property type="entry name" value="Pili subunits"/>
    <property type="match status" value="1"/>
</dbReference>
<name>A0ABS5BTL7_9BACT</name>
<dbReference type="InterPro" id="IPR012902">
    <property type="entry name" value="N_methyl_site"/>
</dbReference>
<dbReference type="NCBIfam" id="TIGR02532">
    <property type="entry name" value="IV_pilin_GFxxxE"/>
    <property type="match status" value="1"/>
</dbReference>